<gene>
    <name evidence="2" type="ordered locus">Francci3_4032</name>
</gene>
<dbReference type="KEGG" id="fra:Francci3_4032"/>
<organism evidence="2 3">
    <name type="scientific">Frankia casuarinae (strain DSM 45818 / CECT 9043 / HFP020203 / CcI3)</name>
    <dbReference type="NCBI Taxonomy" id="106370"/>
    <lineage>
        <taxon>Bacteria</taxon>
        <taxon>Bacillati</taxon>
        <taxon>Actinomycetota</taxon>
        <taxon>Actinomycetes</taxon>
        <taxon>Frankiales</taxon>
        <taxon>Frankiaceae</taxon>
        <taxon>Frankia</taxon>
    </lineage>
</organism>
<evidence type="ECO:0000313" key="2">
    <source>
        <dbReference type="EMBL" id="ABD13382.1"/>
    </source>
</evidence>
<accession>Q2J5R0</accession>
<dbReference type="HOGENOM" id="CLU_1553055_0_0_11"/>
<protein>
    <submittedName>
        <fullName evidence="2">Uncharacterized protein</fullName>
    </submittedName>
</protein>
<keyword evidence="3" id="KW-1185">Reference proteome</keyword>
<reference evidence="2 3" key="1">
    <citation type="journal article" date="2007" name="Genome Res.">
        <title>Genome characteristics of facultatively symbiotic Frankia sp. strains reflect host range and host plant biogeography.</title>
        <authorList>
            <person name="Normand P."/>
            <person name="Lapierre P."/>
            <person name="Tisa L.S."/>
            <person name="Gogarten J.P."/>
            <person name="Alloisio N."/>
            <person name="Bagnarol E."/>
            <person name="Bassi C.A."/>
            <person name="Berry A.M."/>
            <person name="Bickhart D.M."/>
            <person name="Choisne N."/>
            <person name="Couloux A."/>
            <person name="Cournoyer B."/>
            <person name="Cruveiller S."/>
            <person name="Daubin V."/>
            <person name="Demange N."/>
            <person name="Francino M.P."/>
            <person name="Goltsman E."/>
            <person name="Huang Y."/>
            <person name="Kopp O.R."/>
            <person name="Labarre L."/>
            <person name="Lapidus A."/>
            <person name="Lavire C."/>
            <person name="Marechal J."/>
            <person name="Martinez M."/>
            <person name="Mastronunzio J.E."/>
            <person name="Mullin B.C."/>
            <person name="Niemann J."/>
            <person name="Pujic P."/>
            <person name="Rawnsley T."/>
            <person name="Rouy Z."/>
            <person name="Schenowitz C."/>
            <person name="Sellstedt A."/>
            <person name="Tavares F."/>
            <person name="Tomkins J.P."/>
            <person name="Vallenet D."/>
            <person name="Valverde C."/>
            <person name="Wall L.G."/>
            <person name="Wang Y."/>
            <person name="Medigue C."/>
            <person name="Benson D.R."/>
        </authorList>
    </citation>
    <scope>NUCLEOTIDE SEQUENCE [LARGE SCALE GENOMIC DNA]</scope>
    <source>
        <strain evidence="3">DSM 45818 / CECT 9043 / CcI3</strain>
    </source>
</reference>
<feature type="region of interest" description="Disordered" evidence="1">
    <location>
        <begin position="1"/>
        <end position="74"/>
    </location>
</feature>
<dbReference type="EMBL" id="CP000249">
    <property type="protein sequence ID" value="ABD13382.1"/>
    <property type="molecule type" value="Genomic_DNA"/>
</dbReference>
<sequence>MVRTRVAHVARLGRSAPATALPEPRRRGGTAPARGAAARRSPLGRPSRADGHDPTATPAGTSRRVGRDGASVPTTRYRPVRAGYAGTMTTAPHVADVHRMVDRLAPTQVEALYVILGGMLGPRPATESARQVDDSAATPGRRLSFIGIMDGERDLAERSSRILHEELGEPDR</sequence>
<evidence type="ECO:0000313" key="3">
    <source>
        <dbReference type="Proteomes" id="UP000001937"/>
    </source>
</evidence>
<evidence type="ECO:0000256" key="1">
    <source>
        <dbReference type="SAM" id="MobiDB-lite"/>
    </source>
</evidence>
<feature type="compositionally biased region" description="Low complexity" evidence="1">
    <location>
        <begin position="29"/>
        <end position="46"/>
    </location>
</feature>
<name>Q2J5R0_FRACC</name>
<dbReference type="STRING" id="106370.Francci3_4032"/>
<dbReference type="Proteomes" id="UP000001937">
    <property type="component" value="Chromosome"/>
</dbReference>
<proteinExistence type="predicted"/>
<dbReference type="AlphaFoldDB" id="Q2J5R0"/>